<dbReference type="InterPro" id="IPR014553">
    <property type="entry name" value="Aminopept"/>
</dbReference>
<proteinExistence type="predicted"/>
<dbReference type="Proteomes" id="UP000006772">
    <property type="component" value="Unassembled WGS sequence"/>
</dbReference>
<sequence>MLRRGMLVLALGGLLGLGACSSVSYYAQAAHGQFSLLAQARPLDDWLADPATQPALKTKLQTVQEIRRFAVVELGLPDNGSYRTYAQLDRPFVLWNVVAAPELSLKARQWCFPIAGCVDYRGYYSQQAAQDYAAALQRDGYDVQVAGVPAYSTLGWFDDPVISTFIQYPDGELARLIFHELAHQTVYARDDTPFNEGFAVAVEELGLERWLAARHDSAMTEAYQRYAQRKREFLALLDKYRAQLKDNYDSDASDAVKRDRKAAIFAALRAEYATIKSTRWNGYAGYDRWFAMPLSNAHLALVGAYHDMVPAFRRLFENSRGFPDFYDKVRRLARMDKPARHAALGDAPLTTGKAAPETFPTDTIGQPKRDAGGYHPG</sequence>
<dbReference type="PIRSF" id="PIRSF029285">
    <property type="entry name" value="Aminopept"/>
    <property type="match status" value="1"/>
</dbReference>
<feature type="region of interest" description="Disordered" evidence="1">
    <location>
        <begin position="343"/>
        <end position="377"/>
    </location>
</feature>
<reference evidence="2 3" key="1">
    <citation type="journal article" date="2013" name="Front. Microbiol.">
        <title>The genome of the endophytic bacterium H. frisingense GSF30(T) identifies diverse strategies in the Herbaspirillum genus to interact with plants.</title>
        <authorList>
            <person name="Straub D."/>
            <person name="Rothballer M."/>
            <person name="Hartmann A."/>
            <person name="Ludewig U."/>
        </authorList>
    </citation>
    <scope>NUCLEOTIDE SEQUENCE [LARGE SCALE GENOMIC DNA]</scope>
    <source>
        <strain evidence="2 3">GSF30</strain>
    </source>
</reference>
<evidence type="ECO:0008006" key="4">
    <source>
        <dbReference type="Google" id="ProtNLM"/>
    </source>
</evidence>
<evidence type="ECO:0000256" key="1">
    <source>
        <dbReference type="SAM" id="MobiDB-lite"/>
    </source>
</evidence>
<dbReference type="PROSITE" id="PS51257">
    <property type="entry name" value="PROKAR_LIPOPROTEIN"/>
    <property type="match status" value="1"/>
</dbReference>
<protein>
    <recommendedName>
        <fullName evidence="4">Aminopeptidase</fullName>
    </recommendedName>
</protein>
<dbReference type="EMBL" id="AEEC02000004">
    <property type="protein sequence ID" value="EOA05971.1"/>
    <property type="molecule type" value="Genomic_DNA"/>
</dbReference>
<gene>
    <name evidence="2" type="ORF">HFRIS_004003</name>
</gene>
<feature type="compositionally biased region" description="Basic and acidic residues" evidence="1">
    <location>
        <begin position="367"/>
        <end position="377"/>
    </location>
</feature>
<name>A0AAI9IH24_9BURK</name>
<dbReference type="Pfam" id="PF10023">
    <property type="entry name" value="Aminopep"/>
    <property type="match status" value="1"/>
</dbReference>
<evidence type="ECO:0000313" key="3">
    <source>
        <dbReference type="Proteomes" id="UP000006772"/>
    </source>
</evidence>
<dbReference type="AlphaFoldDB" id="A0AAI9IH24"/>
<organism evidence="2 3">
    <name type="scientific">Herbaspirillum frisingense GSF30</name>
    <dbReference type="NCBI Taxonomy" id="864073"/>
    <lineage>
        <taxon>Bacteria</taxon>
        <taxon>Pseudomonadati</taxon>
        <taxon>Pseudomonadota</taxon>
        <taxon>Betaproteobacteria</taxon>
        <taxon>Burkholderiales</taxon>
        <taxon>Oxalobacteraceae</taxon>
        <taxon>Herbaspirillum</taxon>
    </lineage>
</organism>
<comment type="caution">
    <text evidence="2">The sequence shown here is derived from an EMBL/GenBank/DDBJ whole genome shotgun (WGS) entry which is preliminary data.</text>
</comment>
<dbReference type="RefSeq" id="WP_006461949.1">
    <property type="nucleotide sequence ID" value="NZ_AEEC02000004.1"/>
</dbReference>
<evidence type="ECO:0000313" key="2">
    <source>
        <dbReference type="EMBL" id="EOA05971.1"/>
    </source>
</evidence>
<accession>A0AAI9IH24</accession>